<evidence type="ECO:0000256" key="1">
    <source>
        <dbReference type="SAM" id="MobiDB-lite"/>
    </source>
</evidence>
<comment type="caution">
    <text evidence="3">The sequence shown here is derived from an EMBL/GenBank/DDBJ whole genome shotgun (WGS) entry which is preliminary data.</text>
</comment>
<accession>A0A7V3E726</accession>
<keyword evidence="2" id="KW-0472">Membrane</keyword>
<reference evidence="3" key="1">
    <citation type="journal article" date="2020" name="mSystems">
        <title>Genome- and Community-Level Interaction Insights into Carbon Utilization and Element Cycling Functions of Hydrothermarchaeota in Hydrothermal Sediment.</title>
        <authorList>
            <person name="Zhou Z."/>
            <person name="Liu Y."/>
            <person name="Xu W."/>
            <person name="Pan J."/>
            <person name="Luo Z.H."/>
            <person name="Li M."/>
        </authorList>
    </citation>
    <scope>NUCLEOTIDE SEQUENCE [LARGE SCALE GENOMIC DNA]</scope>
    <source>
        <strain evidence="3">SpSt-479</strain>
    </source>
</reference>
<protein>
    <submittedName>
        <fullName evidence="3">Uncharacterized protein</fullName>
    </submittedName>
</protein>
<feature type="transmembrane region" description="Helical" evidence="2">
    <location>
        <begin position="6"/>
        <end position="29"/>
    </location>
</feature>
<keyword evidence="2" id="KW-0812">Transmembrane</keyword>
<sequence>MELIPILSTIILVATICTFLLAIGAYILYKIRESRYQSSVESKPTKYQAEVLTPAETQLTYATPVPQKFYSEQPIVQPPEEVKRTPQPAPAAVTPAPKEYTPSSVKSEQLPKKKLTDENKFMKYTSEGYITPKEDRNSGAVKWK</sequence>
<feature type="region of interest" description="Disordered" evidence="1">
    <location>
        <begin position="75"/>
        <end position="119"/>
    </location>
</feature>
<name>A0A7V3E726_9BACT</name>
<gene>
    <name evidence="3" type="ORF">ENS31_05130</name>
</gene>
<keyword evidence="2" id="KW-1133">Transmembrane helix</keyword>
<evidence type="ECO:0000313" key="3">
    <source>
        <dbReference type="EMBL" id="HFI90902.1"/>
    </source>
</evidence>
<dbReference type="AlphaFoldDB" id="A0A7V3E726"/>
<organism evidence="3">
    <name type="scientific">Ignavibacterium album</name>
    <dbReference type="NCBI Taxonomy" id="591197"/>
    <lineage>
        <taxon>Bacteria</taxon>
        <taxon>Pseudomonadati</taxon>
        <taxon>Ignavibacteriota</taxon>
        <taxon>Ignavibacteria</taxon>
        <taxon>Ignavibacteriales</taxon>
        <taxon>Ignavibacteriaceae</taxon>
        <taxon>Ignavibacterium</taxon>
    </lineage>
</organism>
<feature type="compositionally biased region" description="Basic and acidic residues" evidence="1">
    <location>
        <begin position="109"/>
        <end position="119"/>
    </location>
</feature>
<proteinExistence type="predicted"/>
<dbReference type="EMBL" id="DSUJ01000008">
    <property type="protein sequence ID" value="HFI90902.1"/>
    <property type="molecule type" value="Genomic_DNA"/>
</dbReference>
<evidence type="ECO:0000256" key="2">
    <source>
        <dbReference type="SAM" id="Phobius"/>
    </source>
</evidence>